<name>A0A1G8LIF6_9RHOB</name>
<sequence length="179" mass="19576">MNATDNPTRFVLARLQTGEPTPFRLVPEEAGLDRLKQELNLLGLRKVRLEGRFVPVGGRDWKLDAMLGATAVQPCSVTLAPVTTRIDTPVLRYYMADLSNPTESEAEMPEDDSIEPLPESVDLWDVLSEALAIALPDFPRAEGVELGESVFTEPGAEPLTEDAAKPFAGLAALKKKFED</sequence>
<dbReference type="RefSeq" id="WP_093149423.1">
    <property type="nucleotide sequence ID" value="NZ_FNEK01000004.1"/>
</dbReference>
<dbReference type="EMBL" id="FNEK01000004">
    <property type="protein sequence ID" value="SDI55474.1"/>
    <property type="molecule type" value="Genomic_DNA"/>
</dbReference>
<dbReference type="AlphaFoldDB" id="A0A1G8LIF6"/>
<evidence type="ECO:0000313" key="1">
    <source>
        <dbReference type="EMBL" id="SDI55474.1"/>
    </source>
</evidence>
<evidence type="ECO:0000313" key="2">
    <source>
        <dbReference type="Proteomes" id="UP000199382"/>
    </source>
</evidence>
<gene>
    <name evidence="1" type="ORF">SAMN04488026_100457</name>
</gene>
<dbReference type="InterPro" id="IPR003772">
    <property type="entry name" value="YceD"/>
</dbReference>
<accession>A0A1G8LIF6</accession>
<dbReference type="Pfam" id="PF02620">
    <property type="entry name" value="YceD"/>
    <property type="match status" value="1"/>
</dbReference>
<dbReference type="OrthoDB" id="8443793at2"/>
<reference evidence="1 2" key="1">
    <citation type="submission" date="2016-10" db="EMBL/GenBank/DDBJ databases">
        <authorList>
            <person name="de Groot N.N."/>
        </authorList>
    </citation>
    <scope>NUCLEOTIDE SEQUENCE [LARGE SCALE GENOMIC DNA]</scope>
    <source>
        <strain evidence="1 2">DSM 25294</strain>
    </source>
</reference>
<dbReference type="STRING" id="571298.SAMN04488026_100457"/>
<keyword evidence="2" id="KW-1185">Reference proteome</keyword>
<dbReference type="Proteomes" id="UP000199382">
    <property type="component" value="Unassembled WGS sequence"/>
</dbReference>
<protein>
    <submittedName>
        <fullName evidence="1">Uncharacterized ACR, COG1399</fullName>
    </submittedName>
</protein>
<organism evidence="1 2">
    <name type="scientific">Aliiruegeria lutimaris</name>
    <dbReference type="NCBI Taxonomy" id="571298"/>
    <lineage>
        <taxon>Bacteria</taxon>
        <taxon>Pseudomonadati</taxon>
        <taxon>Pseudomonadota</taxon>
        <taxon>Alphaproteobacteria</taxon>
        <taxon>Rhodobacterales</taxon>
        <taxon>Roseobacteraceae</taxon>
        <taxon>Aliiruegeria</taxon>
    </lineage>
</organism>
<proteinExistence type="predicted"/>